<accession>A0A9R1TCL3</accession>
<feature type="active site" evidence="1">
    <location>
        <position position="358"/>
    </location>
</feature>
<feature type="active site" evidence="1">
    <location>
        <position position="343"/>
    </location>
</feature>
<feature type="compositionally biased region" description="Basic residues" evidence="2">
    <location>
        <begin position="53"/>
        <end position="64"/>
    </location>
</feature>
<dbReference type="GO" id="GO:0043504">
    <property type="term" value="P:mitochondrial DNA repair"/>
    <property type="evidence" value="ECO:0007669"/>
    <property type="project" value="UniProtKB-UniRule"/>
</dbReference>
<feature type="region of interest" description="Disordered" evidence="2">
    <location>
        <begin position="43"/>
        <end position="75"/>
    </location>
</feature>
<dbReference type="Proteomes" id="UP000694866">
    <property type="component" value="Unplaced"/>
</dbReference>
<reference evidence="4" key="1">
    <citation type="submission" date="2025-08" db="UniProtKB">
        <authorList>
            <consortium name="RefSeq"/>
        </authorList>
    </citation>
    <scope>IDENTIFICATION</scope>
    <source>
        <strain evidence="4">USDA-PBARC FA_bdor</strain>
        <tissue evidence="4">Whole organism</tissue>
    </source>
</reference>
<protein>
    <recommendedName>
        <fullName evidence="1">Mitochondrial genome maintenance exonuclease 1</fullName>
        <ecNumber evidence="1">3.1.-.-</ecNumber>
    </recommendedName>
</protein>
<dbReference type="GO" id="GO:0006264">
    <property type="term" value="P:mitochondrial DNA replication"/>
    <property type="evidence" value="ECO:0007669"/>
    <property type="project" value="TreeGrafter"/>
</dbReference>
<proteinExistence type="inferred from homology"/>
<dbReference type="PANTHER" id="PTHR31340">
    <property type="entry name" value="MITOCHONDRIAL GENOME MAINTENANCE EXONUCLEASE 1"/>
    <property type="match status" value="1"/>
</dbReference>
<dbReference type="PANTHER" id="PTHR31340:SF3">
    <property type="entry name" value="MITOCHONDRIAL GENOME MAINTENANCE EXONUCLEASE 1"/>
    <property type="match status" value="1"/>
</dbReference>
<evidence type="ECO:0000256" key="2">
    <source>
        <dbReference type="SAM" id="MobiDB-lite"/>
    </source>
</evidence>
<dbReference type="KEGG" id="fas:105268780"/>
<keyword evidence="1" id="KW-0496">Mitochondrion</keyword>
<evidence type="ECO:0000256" key="1">
    <source>
        <dbReference type="HAMAP-Rule" id="MF_03030"/>
    </source>
</evidence>
<feature type="active site" evidence="1">
    <location>
        <position position="356"/>
    </location>
</feature>
<dbReference type="HAMAP" id="MF_03030">
    <property type="entry name" value="MGME1"/>
    <property type="match status" value="1"/>
</dbReference>
<organism evidence="3 4">
    <name type="scientific">Fopius arisanus</name>
    <dbReference type="NCBI Taxonomy" id="64838"/>
    <lineage>
        <taxon>Eukaryota</taxon>
        <taxon>Metazoa</taxon>
        <taxon>Ecdysozoa</taxon>
        <taxon>Arthropoda</taxon>
        <taxon>Hexapoda</taxon>
        <taxon>Insecta</taxon>
        <taxon>Pterygota</taxon>
        <taxon>Neoptera</taxon>
        <taxon>Endopterygota</taxon>
        <taxon>Hymenoptera</taxon>
        <taxon>Apocrita</taxon>
        <taxon>Ichneumonoidea</taxon>
        <taxon>Braconidae</taxon>
        <taxon>Opiinae</taxon>
        <taxon>Fopius</taxon>
    </lineage>
</organism>
<comment type="subcellular location">
    <subcellularLocation>
        <location evidence="1">Mitochondrion</location>
    </subcellularLocation>
</comment>
<keyword evidence="3" id="KW-1185">Reference proteome</keyword>
<evidence type="ECO:0000313" key="4">
    <source>
        <dbReference type="RefSeq" id="XP_011306905.1"/>
    </source>
</evidence>
<evidence type="ECO:0000313" key="3">
    <source>
        <dbReference type="Proteomes" id="UP000694866"/>
    </source>
</evidence>
<dbReference type="GO" id="GO:0008297">
    <property type="term" value="F:single-stranded DNA exodeoxyribonuclease activity"/>
    <property type="evidence" value="ECO:0007669"/>
    <property type="project" value="UniProtKB-UniRule"/>
</dbReference>
<keyword evidence="1" id="KW-0540">Nuclease</keyword>
<dbReference type="OrthoDB" id="5777131at2759"/>
<dbReference type="RefSeq" id="XP_011306905.1">
    <property type="nucleotide sequence ID" value="XM_011308603.1"/>
</dbReference>
<dbReference type="GO" id="GO:0005739">
    <property type="term" value="C:mitochondrion"/>
    <property type="evidence" value="ECO:0007669"/>
    <property type="project" value="UniProtKB-SubCell"/>
</dbReference>
<keyword evidence="1 4" id="KW-0269">Exonuclease</keyword>
<comment type="function">
    <text evidence="1">Metal-dependent single-stranded DNA (ssDNA) exonuclease involved in mitochondrial genome maintenance.</text>
</comment>
<gene>
    <name evidence="4" type="primary">LOC105268780</name>
</gene>
<keyword evidence="1" id="KW-0378">Hydrolase</keyword>
<dbReference type="AlphaFoldDB" id="A0A9R1TCL3"/>
<comment type="similarity">
    <text evidence="1">Belongs to the MGME1 family.</text>
</comment>
<sequence>MLPLKMLEVVRVVGCLNFIRLPVRKNTTKAMIMKKRMKEDKENFGPLLETAKERKKKSKSTKKNNKIERPDVPESEISKNNVNAAELTWTLSSIKQKNLRFIRKTNEDDKQKSCISRTAKNNEVPTTRKVLESTDSNGITKIPIHSIKIEKHNEQDEEIVPLSSTNIERKVEDAFVKDMGGSDDKSCYESIREETLLKSEGNDTSYFPIANTTKGEDDKWKSTGIVSLKPEEQNEYCLPGVTRILNATMSEEAKLILAKWKKKKIKELGEEGFDEYCKSLLEDSKIMHLLIEKSLRREELPEVPQHLKPSFNSVKLVLKDLSHIRMLESHVVHPTLGYRGFIDCVASYRGNLCIIDWKKSEKIKTLSTTYDSPLQVSAYIGALNADPNYPFQVKSGLVVIAYTRGQPPSVFEFTAAKLEFYWREWLKRLEKYKSMQNI</sequence>
<dbReference type="GeneID" id="105268780"/>
<name>A0A9R1TCL3_9HYME</name>
<dbReference type="EC" id="3.1.-.-" evidence="1"/>